<dbReference type="AlphaFoldDB" id="A0A0W1AJR8"/>
<dbReference type="SUPFAM" id="SSF141371">
    <property type="entry name" value="PilZ domain-like"/>
    <property type="match status" value="1"/>
</dbReference>
<dbReference type="Proteomes" id="UP000054662">
    <property type="component" value="Unassembled WGS sequence"/>
</dbReference>
<reference evidence="2 3" key="1">
    <citation type="submission" date="2015-11" db="EMBL/GenBank/DDBJ databases">
        <title>Genomic analysis of 38 Legionella species identifies large and diverse effector repertoires.</title>
        <authorList>
            <person name="Burstein D."/>
            <person name="Amaro F."/>
            <person name="Zusman T."/>
            <person name="Lifshitz Z."/>
            <person name="Cohen O."/>
            <person name="Gilbert J.A."/>
            <person name="Pupko T."/>
            <person name="Shuman H.A."/>
            <person name="Segal G."/>
        </authorList>
    </citation>
    <scope>NUCLEOTIDE SEQUENCE [LARGE SCALE GENOMIC DNA]</scope>
    <source>
        <strain evidence="2 3">ATCC 49508</strain>
    </source>
</reference>
<dbReference type="InterPro" id="IPR009875">
    <property type="entry name" value="PilZ_domain"/>
</dbReference>
<dbReference type="Pfam" id="PF22006">
    <property type="entry name" value="PilZ-like"/>
    <property type="match status" value="1"/>
</dbReference>
<feature type="domain" description="PilZ" evidence="1">
    <location>
        <begin position="9"/>
        <end position="97"/>
    </location>
</feature>
<dbReference type="PATRIC" id="fig|45076.6.peg.436"/>
<evidence type="ECO:0000313" key="2">
    <source>
        <dbReference type="EMBL" id="KTD81613.1"/>
    </source>
</evidence>
<dbReference type="GO" id="GO:0035438">
    <property type="term" value="F:cyclic-di-GMP binding"/>
    <property type="evidence" value="ECO:0007669"/>
    <property type="project" value="InterPro"/>
</dbReference>
<dbReference type="EMBL" id="LNZC01000003">
    <property type="protein sequence ID" value="KTD81613.1"/>
    <property type="molecule type" value="Genomic_DNA"/>
</dbReference>
<sequence>MDERRRFFRIQNHGEILAHIANQPIEIIDISASGARLINHNALADQGIIIISVHQFSINMNYKRLRTEHDHFIIIFTDDAEIERLFIALKHLRDERRTQKTQF</sequence>
<evidence type="ECO:0000259" key="1">
    <source>
        <dbReference type="Pfam" id="PF22006"/>
    </source>
</evidence>
<dbReference type="OrthoDB" id="5639485at2"/>
<keyword evidence="3" id="KW-1185">Reference proteome</keyword>
<comment type="caution">
    <text evidence="2">The sequence shown here is derived from an EMBL/GenBank/DDBJ whole genome shotgun (WGS) entry which is preliminary data.</text>
</comment>
<dbReference type="RefSeq" id="WP_058492229.1">
    <property type="nucleotide sequence ID" value="NZ_CBCRUR010000005.1"/>
</dbReference>
<name>A0A0W1AJR8_9GAMM</name>
<gene>
    <name evidence="2" type="ORF">Lwor_0395</name>
</gene>
<accession>A0A0W1AJR8</accession>
<proteinExistence type="predicted"/>
<protein>
    <recommendedName>
        <fullName evidence="1">PilZ domain-containing protein</fullName>
    </recommendedName>
</protein>
<dbReference type="Gene3D" id="2.40.10.430">
    <property type="match status" value="1"/>
</dbReference>
<evidence type="ECO:0000313" key="3">
    <source>
        <dbReference type="Proteomes" id="UP000054662"/>
    </source>
</evidence>
<organism evidence="2 3">
    <name type="scientific">Legionella worsleiensis</name>
    <dbReference type="NCBI Taxonomy" id="45076"/>
    <lineage>
        <taxon>Bacteria</taxon>
        <taxon>Pseudomonadati</taxon>
        <taxon>Pseudomonadota</taxon>
        <taxon>Gammaproteobacteria</taxon>
        <taxon>Legionellales</taxon>
        <taxon>Legionellaceae</taxon>
        <taxon>Legionella</taxon>
    </lineage>
</organism>